<dbReference type="EC" id="2.7.7.65" evidence="1"/>
<keyword evidence="3" id="KW-1133">Transmembrane helix</keyword>
<dbReference type="SMART" id="SM00267">
    <property type="entry name" value="GGDEF"/>
    <property type="match status" value="1"/>
</dbReference>
<dbReference type="CDD" id="cd01949">
    <property type="entry name" value="GGDEF"/>
    <property type="match status" value="1"/>
</dbReference>
<sequence length="542" mass="59854">MKHTSDKPAKFSLGLPLLGTGSLVLGLAAIWQLGQGGFSAALLSMLVALLVALGTAASALVGQRRALDQARRAREAAASAEVQLRALFDILPADSICSVFDAQDRLVRANAGFMAMFPKTAAHIVPGARYEDILRRAVALGEVVEARGREETWVQQRLAQHRAPATQMTQALADDRWVRINERRSGDGWMVGLHTDVTDAVRKERDLERARRLAQKQRGALELARLASQEARALLESAIEGMPVGIEIYDAQDKLVICNEHAVQLHPHMNLRTMVGLSFDHIMQHSLQHQWITAAIGREQEWLAERLARRGTHVAPMLQEVRDGRWMHIYEIRTPQGYVVAAGMEVTEMVHQRQALEAANERLAMLSVTDGLTGIANRRHFDETLAAEWLREARHQEPLALLIIDIDHFKGYNDHYGHLAGDECLRRVAQVLQSCLRRSGEVVARYGGEEFALLMPATSNDEARFMAQRCMEQLALADIPHAASATAPQLTLSIGVASAVPDPAFKPEALVDAADAALYRAKNSGRNRYEITDLFSVGRSAD</sequence>
<dbReference type="NCBIfam" id="TIGR00254">
    <property type="entry name" value="GGDEF"/>
    <property type="match status" value="1"/>
</dbReference>
<keyword evidence="3" id="KW-0812">Transmembrane</keyword>
<organism evidence="5 6">
    <name type="scientific">Rhodoferax koreensis</name>
    <dbReference type="NCBI Taxonomy" id="1842727"/>
    <lineage>
        <taxon>Bacteria</taxon>
        <taxon>Pseudomonadati</taxon>
        <taxon>Pseudomonadota</taxon>
        <taxon>Betaproteobacteria</taxon>
        <taxon>Burkholderiales</taxon>
        <taxon>Comamonadaceae</taxon>
        <taxon>Rhodoferax</taxon>
    </lineage>
</organism>
<dbReference type="InterPro" id="IPR035965">
    <property type="entry name" value="PAS-like_dom_sf"/>
</dbReference>
<reference evidence="5 6" key="1">
    <citation type="submission" date="2017-01" db="EMBL/GenBank/DDBJ databases">
        <authorList>
            <person name="Mah S.A."/>
            <person name="Swanson W.J."/>
            <person name="Moy G.W."/>
            <person name="Vacquier V.D."/>
        </authorList>
    </citation>
    <scope>NUCLEOTIDE SEQUENCE [LARGE SCALE GENOMIC DNA]</scope>
    <source>
        <strain evidence="5 6">DCY110</strain>
    </source>
</reference>
<dbReference type="Gene3D" id="3.30.450.20">
    <property type="entry name" value="PAS domain"/>
    <property type="match status" value="2"/>
</dbReference>
<dbReference type="GO" id="GO:0043709">
    <property type="term" value="P:cell adhesion involved in single-species biofilm formation"/>
    <property type="evidence" value="ECO:0007669"/>
    <property type="project" value="TreeGrafter"/>
</dbReference>
<dbReference type="Gene3D" id="3.30.70.270">
    <property type="match status" value="1"/>
</dbReference>
<proteinExistence type="predicted"/>
<dbReference type="PANTHER" id="PTHR45138">
    <property type="entry name" value="REGULATORY COMPONENTS OF SENSORY TRANSDUCTION SYSTEM"/>
    <property type="match status" value="1"/>
</dbReference>
<dbReference type="STRING" id="1842727.RD110_20025"/>
<dbReference type="FunFam" id="3.30.70.270:FF:000001">
    <property type="entry name" value="Diguanylate cyclase domain protein"/>
    <property type="match status" value="1"/>
</dbReference>
<dbReference type="OrthoDB" id="9813903at2"/>
<accession>A0A1P8JZP9</accession>
<feature type="transmembrane region" description="Helical" evidence="3">
    <location>
        <begin position="40"/>
        <end position="62"/>
    </location>
</feature>
<dbReference type="Pfam" id="PF00990">
    <property type="entry name" value="GGDEF"/>
    <property type="match status" value="1"/>
</dbReference>
<dbReference type="GO" id="GO:0052621">
    <property type="term" value="F:diguanylate cyclase activity"/>
    <property type="evidence" value="ECO:0007669"/>
    <property type="project" value="UniProtKB-EC"/>
</dbReference>
<keyword evidence="6" id="KW-1185">Reference proteome</keyword>
<evidence type="ECO:0000313" key="6">
    <source>
        <dbReference type="Proteomes" id="UP000186609"/>
    </source>
</evidence>
<name>A0A1P8JZP9_9BURK</name>
<dbReference type="KEGG" id="rhy:RD110_20025"/>
<dbReference type="RefSeq" id="WP_076201435.1">
    <property type="nucleotide sequence ID" value="NZ_CP019236.1"/>
</dbReference>
<feature type="transmembrane region" description="Helical" evidence="3">
    <location>
        <begin position="12"/>
        <end position="34"/>
    </location>
</feature>
<protein>
    <recommendedName>
        <fullName evidence="1">diguanylate cyclase</fullName>
        <ecNumber evidence="1">2.7.7.65</ecNumber>
    </recommendedName>
</protein>
<dbReference type="AlphaFoldDB" id="A0A1P8JZP9"/>
<evidence type="ECO:0000313" key="5">
    <source>
        <dbReference type="EMBL" id="APW39219.1"/>
    </source>
</evidence>
<dbReference type="InterPro" id="IPR043128">
    <property type="entry name" value="Rev_trsase/Diguanyl_cyclase"/>
</dbReference>
<dbReference type="GO" id="GO:0005886">
    <property type="term" value="C:plasma membrane"/>
    <property type="evidence" value="ECO:0007669"/>
    <property type="project" value="TreeGrafter"/>
</dbReference>
<comment type="catalytic activity">
    <reaction evidence="2">
        <text>2 GTP = 3',3'-c-di-GMP + 2 diphosphate</text>
        <dbReference type="Rhea" id="RHEA:24898"/>
        <dbReference type="ChEBI" id="CHEBI:33019"/>
        <dbReference type="ChEBI" id="CHEBI:37565"/>
        <dbReference type="ChEBI" id="CHEBI:58805"/>
        <dbReference type="EC" id="2.7.7.65"/>
    </reaction>
</comment>
<dbReference type="PROSITE" id="PS50887">
    <property type="entry name" value="GGDEF"/>
    <property type="match status" value="1"/>
</dbReference>
<dbReference type="SUPFAM" id="SSF55785">
    <property type="entry name" value="PYP-like sensor domain (PAS domain)"/>
    <property type="match status" value="2"/>
</dbReference>
<evidence type="ECO:0000259" key="4">
    <source>
        <dbReference type="PROSITE" id="PS50887"/>
    </source>
</evidence>
<evidence type="ECO:0000256" key="1">
    <source>
        <dbReference type="ARBA" id="ARBA00012528"/>
    </source>
</evidence>
<dbReference type="InterPro" id="IPR000160">
    <property type="entry name" value="GGDEF_dom"/>
</dbReference>
<gene>
    <name evidence="5" type="ORF">RD110_20025</name>
</gene>
<dbReference type="InterPro" id="IPR050469">
    <property type="entry name" value="Diguanylate_Cyclase"/>
</dbReference>
<evidence type="ECO:0000256" key="3">
    <source>
        <dbReference type="SAM" id="Phobius"/>
    </source>
</evidence>
<dbReference type="GO" id="GO:1902201">
    <property type="term" value="P:negative regulation of bacterial-type flagellum-dependent cell motility"/>
    <property type="evidence" value="ECO:0007669"/>
    <property type="project" value="TreeGrafter"/>
</dbReference>
<evidence type="ECO:0000256" key="2">
    <source>
        <dbReference type="ARBA" id="ARBA00034247"/>
    </source>
</evidence>
<dbReference type="EMBL" id="CP019236">
    <property type="protein sequence ID" value="APW39219.1"/>
    <property type="molecule type" value="Genomic_DNA"/>
</dbReference>
<keyword evidence="3" id="KW-0472">Membrane</keyword>
<feature type="domain" description="GGDEF" evidence="4">
    <location>
        <begin position="397"/>
        <end position="534"/>
    </location>
</feature>
<dbReference type="Pfam" id="PF12860">
    <property type="entry name" value="PAS_7"/>
    <property type="match status" value="2"/>
</dbReference>
<dbReference type="InterPro" id="IPR029787">
    <property type="entry name" value="Nucleotide_cyclase"/>
</dbReference>
<dbReference type="PANTHER" id="PTHR45138:SF9">
    <property type="entry name" value="DIGUANYLATE CYCLASE DGCM-RELATED"/>
    <property type="match status" value="1"/>
</dbReference>
<dbReference type="SUPFAM" id="SSF55073">
    <property type="entry name" value="Nucleotide cyclase"/>
    <property type="match status" value="1"/>
</dbReference>
<dbReference type="Proteomes" id="UP000186609">
    <property type="component" value="Chromosome"/>
</dbReference>